<dbReference type="EMBL" id="VYYT01000079">
    <property type="protein sequence ID" value="KAK2771552.1"/>
    <property type="molecule type" value="Genomic_DNA"/>
</dbReference>
<evidence type="ECO:0000313" key="3">
    <source>
        <dbReference type="Proteomes" id="UP001281614"/>
    </source>
</evidence>
<feature type="region of interest" description="Disordered" evidence="1">
    <location>
        <begin position="12"/>
        <end position="66"/>
    </location>
</feature>
<dbReference type="AlphaFoldDB" id="A0AAD9YN83"/>
<evidence type="ECO:0000256" key="1">
    <source>
        <dbReference type="SAM" id="MobiDB-lite"/>
    </source>
</evidence>
<evidence type="ECO:0000313" key="2">
    <source>
        <dbReference type="EMBL" id="KAK2771552.1"/>
    </source>
</evidence>
<sequence>MLKIPKTAIVIVDTTRHGPSNRNEADGRRRGATTDDRRQKQHAGDSRSGRVPQSSTEGDTHSLCRTEFGPHTTTSCGLMDGRWHFDKLLRKSRMPRDGSPPCSLLESCSSSYAATVCRARATRRRQLRYRHHHGIVLQPFICHAGFRTKERFLGPGSPRPLTPIPEPAADYIRPGLAVNPRRTYLH</sequence>
<keyword evidence="3" id="KW-1185">Reference proteome</keyword>
<gene>
    <name evidence="2" type="ORF">CKAH01_04127</name>
</gene>
<feature type="compositionally biased region" description="Basic and acidic residues" evidence="1">
    <location>
        <begin position="23"/>
        <end position="48"/>
    </location>
</feature>
<protein>
    <submittedName>
        <fullName evidence="2">Uncharacterized protein</fullName>
    </submittedName>
</protein>
<reference evidence="2" key="1">
    <citation type="submission" date="2023-02" db="EMBL/GenBank/DDBJ databases">
        <title>Colletotrichum kahawae CIFC_Que2 genome sequencing and assembly.</title>
        <authorList>
            <person name="Baroncelli R."/>
        </authorList>
    </citation>
    <scope>NUCLEOTIDE SEQUENCE</scope>
    <source>
        <strain evidence="2">CIFC_Que2</strain>
    </source>
</reference>
<comment type="caution">
    <text evidence="2">The sequence shown here is derived from an EMBL/GenBank/DDBJ whole genome shotgun (WGS) entry which is preliminary data.</text>
</comment>
<dbReference type="Proteomes" id="UP001281614">
    <property type="component" value="Unassembled WGS sequence"/>
</dbReference>
<proteinExistence type="predicted"/>
<organism evidence="2 3">
    <name type="scientific">Colletotrichum kahawae</name>
    <name type="common">Coffee berry disease fungus</name>
    <dbReference type="NCBI Taxonomy" id="34407"/>
    <lineage>
        <taxon>Eukaryota</taxon>
        <taxon>Fungi</taxon>
        <taxon>Dikarya</taxon>
        <taxon>Ascomycota</taxon>
        <taxon>Pezizomycotina</taxon>
        <taxon>Sordariomycetes</taxon>
        <taxon>Hypocreomycetidae</taxon>
        <taxon>Glomerellales</taxon>
        <taxon>Glomerellaceae</taxon>
        <taxon>Colletotrichum</taxon>
        <taxon>Colletotrichum gloeosporioides species complex</taxon>
    </lineage>
</organism>
<name>A0AAD9YN83_COLKA</name>
<accession>A0AAD9YN83</accession>